<dbReference type="PROSITE" id="PS50048">
    <property type="entry name" value="ZN2_CY6_FUNGAL_2"/>
    <property type="match status" value="1"/>
</dbReference>
<dbReference type="InParanoid" id="A0A136IXN1"/>
<dbReference type="SUPFAM" id="SSF57701">
    <property type="entry name" value="Zn2/Cys6 DNA-binding domain"/>
    <property type="match status" value="1"/>
</dbReference>
<feature type="compositionally biased region" description="Pro residues" evidence="3">
    <location>
        <begin position="63"/>
        <end position="72"/>
    </location>
</feature>
<dbReference type="InterPro" id="IPR001138">
    <property type="entry name" value="Zn2Cys6_DnaBD"/>
</dbReference>
<evidence type="ECO:0000256" key="2">
    <source>
        <dbReference type="ARBA" id="ARBA00023242"/>
    </source>
</evidence>
<dbReference type="STRING" id="196109.A0A136IXN1"/>
<dbReference type="PROSITE" id="PS00463">
    <property type="entry name" value="ZN2_CY6_FUNGAL_1"/>
    <property type="match status" value="1"/>
</dbReference>
<name>A0A136IXN1_9PEZI</name>
<feature type="domain" description="Zn(2)-C6 fungal-type" evidence="4">
    <location>
        <begin position="30"/>
        <end position="60"/>
    </location>
</feature>
<dbReference type="AlphaFoldDB" id="A0A136IXN1"/>
<feature type="compositionally biased region" description="Low complexity" evidence="3">
    <location>
        <begin position="1"/>
        <end position="11"/>
    </location>
</feature>
<gene>
    <name evidence="5" type="ORF">Micbo1qcDRAFT_235312</name>
</gene>
<dbReference type="GO" id="GO:0000976">
    <property type="term" value="F:transcription cis-regulatory region binding"/>
    <property type="evidence" value="ECO:0007669"/>
    <property type="project" value="TreeGrafter"/>
</dbReference>
<evidence type="ECO:0000256" key="3">
    <source>
        <dbReference type="SAM" id="MobiDB-lite"/>
    </source>
</evidence>
<dbReference type="PANTHER" id="PTHR37534:SF3">
    <property type="entry name" value="ZN(II)2CYS6 TRANSCRIPTION FACTOR (EUROFUNG)"/>
    <property type="match status" value="1"/>
</dbReference>
<evidence type="ECO:0000259" key="4">
    <source>
        <dbReference type="PROSITE" id="PS50048"/>
    </source>
</evidence>
<dbReference type="InterPro" id="IPR036864">
    <property type="entry name" value="Zn2-C6_fun-type_DNA-bd_sf"/>
</dbReference>
<keyword evidence="6" id="KW-1185">Reference proteome</keyword>
<feature type="region of interest" description="Disordered" evidence="3">
    <location>
        <begin position="1"/>
        <end position="29"/>
    </location>
</feature>
<dbReference type="Pfam" id="PF00172">
    <property type="entry name" value="Zn_clus"/>
    <property type="match status" value="1"/>
</dbReference>
<feature type="region of interest" description="Disordered" evidence="3">
    <location>
        <begin position="58"/>
        <end position="106"/>
    </location>
</feature>
<sequence length="672" mass="72819">MSSPSSASGAEPPKKRIRKSRSRGLRTKTGCLTCRKRHKKCDETVPVCGPCSISSRDCVYPDGGPPPRPGPAAPSSAPSSQPRFPTSVPISTAPAPIGPAGSTPPIASILNPSLSLHTKSPDGLLIGSGRGSPALSNMPSPHGGMYGSPAGFPTGQISGADGMDPYQAAWGFSPETVTSELLSADLASTRWLDLLAADAAQADDGFSLHSTTSAPAPSPAPEGEEVVYDVVSNPQAAVSKAAAESEAVAKEKHAWQSPVDIVLSEHEMVLFRMFAEKAALWLDLFDPFKHFSTYMPRLALRNQGIMKAILALTSRHKALQEARGIATSNLYQLPGFASIQSHTTTTTTASAAIPPIITPAAGAAVTASREDPNDAVQYYYEALHYIQTALKYNSYAHSEELLGTAIVISTYEMLDQSDSNWQRHLKGVFWIQRSQNSNGGCGGLRQAVWWAWLRQDIWAAFRERRRCLSFWRPVRQLHELSQHDLADHVVFLLSQVVNYCAKPDVDSVDPVVIRRRAQAGEALLGMLERWMAFTGSKFRPLPSPVSPGHQSMAAVFQPLWMHPPEFGVAMQVYHFARILITLHSPATGFDGYLRTQKTLAEAVATICGIAMELKDEGCQIMSAQCLFGAGLCVQDDVKRNIVLSLIDACEARTGWSMNEMKNDLRTEWAKAG</sequence>
<organism evidence="5 6">
    <name type="scientific">Microdochium bolleyi</name>
    <dbReference type="NCBI Taxonomy" id="196109"/>
    <lineage>
        <taxon>Eukaryota</taxon>
        <taxon>Fungi</taxon>
        <taxon>Dikarya</taxon>
        <taxon>Ascomycota</taxon>
        <taxon>Pezizomycotina</taxon>
        <taxon>Sordariomycetes</taxon>
        <taxon>Xylariomycetidae</taxon>
        <taxon>Xylariales</taxon>
        <taxon>Microdochiaceae</taxon>
        <taxon>Microdochium</taxon>
    </lineage>
</organism>
<evidence type="ECO:0000313" key="5">
    <source>
        <dbReference type="EMBL" id="KXJ89539.1"/>
    </source>
</evidence>
<protein>
    <recommendedName>
        <fullName evidence="4">Zn(2)-C6 fungal-type domain-containing protein</fullName>
    </recommendedName>
</protein>
<comment type="subcellular location">
    <subcellularLocation>
        <location evidence="1">Nucleus</location>
    </subcellularLocation>
</comment>
<dbReference type="InterPro" id="IPR021858">
    <property type="entry name" value="Fun_TF"/>
</dbReference>
<dbReference type="SMART" id="SM00066">
    <property type="entry name" value="GAL4"/>
    <property type="match status" value="1"/>
</dbReference>
<dbReference type="EMBL" id="KQ964255">
    <property type="protein sequence ID" value="KXJ89539.1"/>
    <property type="molecule type" value="Genomic_DNA"/>
</dbReference>
<dbReference type="GO" id="GO:0000981">
    <property type="term" value="F:DNA-binding transcription factor activity, RNA polymerase II-specific"/>
    <property type="evidence" value="ECO:0007669"/>
    <property type="project" value="InterPro"/>
</dbReference>
<dbReference type="Pfam" id="PF11951">
    <property type="entry name" value="Fungal_trans_2"/>
    <property type="match status" value="1"/>
</dbReference>
<dbReference type="GO" id="GO:0045944">
    <property type="term" value="P:positive regulation of transcription by RNA polymerase II"/>
    <property type="evidence" value="ECO:0007669"/>
    <property type="project" value="TreeGrafter"/>
</dbReference>
<proteinExistence type="predicted"/>
<feature type="compositionally biased region" description="Low complexity" evidence="3">
    <location>
        <begin position="73"/>
        <end position="82"/>
    </location>
</feature>
<dbReference type="Gene3D" id="4.10.240.10">
    <property type="entry name" value="Zn(2)-C6 fungal-type DNA-binding domain"/>
    <property type="match status" value="1"/>
</dbReference>
<reference evidence="6" key="1">
    <citation type="submission" date="2016-02" db="EMBL/GenBank/DDBJ databases">
        <title>Draft genome sequence of Microdochium bolleyi, a fungal endophyte of beachgrass.</title>
        <authorList>
            <consortium name="DOE Joint Genome Institute"/>
            <person name="David A.S."/>
            <person name="May G."/>
            <person name="Haridas S."/>
            <person name="Lim J."/>
            <person name="Wang M."/>
            <person name="Labutti K."/>
            <person name="Lipzen A."/>
            <person name="Barry K."/>
            <person name="Grigoriev I.V."/>
        </authorList>
    </citation>
    <scope>NUCLEOTIDE SEQUENCE [LARGE SCALE GENOMIC DNA]</scope>
    <source>
        <strain evidence="6">J235TASD1</strain>
    </source>
</reference>
<dbReference type="OrthoDB" id="5319341at2759"/>
<dbReference type="Proteomes" id="UP000070501">
    <property type="component" value="Unassembled WGS sequence"/>
</dbReference>
<dbReference type="GO" id="GO:0005634">
    <property type="term" value="C:nucleus"/>
    <property type="evidence" value="ECO:0007669"/>
    <property type="project" value="UniProtKB-SubCell"/>
</dbReference>
<keyword evidence="2" id="KW-0539">Nucleus</keyword>
<evidence type="ECO:0000256" key="1">
    <source>
        <dbReference type="ARBA" id="ARBA00004123"/>
    </source>
</evidence>
<evidence type="ECO:0000313" key="6">
    <source>
        <dbReference type="Proteomes" id="UP000070501"/>
    </source>
</evidence>
<dbReference type="CDD" id="cd00067">
    <property type="entry name" value="GAL4"/>
    <property type="match status" value="1"/>
</dbReference>
<accession>A0A136IXN1</accession>
<dbReference type="GO" id="GO:0008270">
    <property type="term" value="F:zinc ion binding"/>
    <property type="evidence" value="ECO:0007669"/>
    <property type="project" value="InterPro"/>
</dbReference>
<feature type="compositionally biased region" description="Basic residues" evidence="3">
    <location>
        <begin position="15"/>
        <end position="26"/>
    </location>
</feature>
<feature type="region of interest" description="Disordered" evidence="3">
    <location>
        <begin position="121"/>
        <end position="149"/>
    </location>
</feature>
<dbReference type="PANTHER" id="PTHR37534">
    <property type="entry name" value="TRANSCRIPTIONAL ACTIVATOR PROTEIN UGA3"/>
    <property type="match status" value="1"/>
</dbReference>